<dbReference type="KEGG" id="noa:BKM31_25740"/>
<keyword evidence="2" id="KW-1185">Reference proteome</keyword>
<organism evidence="1 2">
    <name type="scientific">[Actinomadura] parvosata subsp. kistnae</name>
    <dbReference type="NCBI Taxonomy" id="1909395"/>
    <lineage>
        <taxon>Bacteria</taxon>
        <taxon>Bacillati</taxon>
        <taxon>Actinomycetota</taxon>
        <taxon>Actinomycetes</taxon>
        <taxon>Streptosporangiales</taxon>
        <taxon>Streptosporangiaceae</taxon>
        <taxon>Nonomuraea</taxon>
    </lineage>
</organism>
<dbReference type="Proteomes" id="UP000190797">
    <property type="component" value="Chromosome"/>
</dbReference>
<protein>
    <submittedName>
        <fullName evidence="1">Uncharacterized protein</fullName>
    </submittedName>
</protein>
<name>A0A1V0A2H4_9ACTN</name>
<gene>
    <name evidence="1" type="ORF">BKM31_25740</name>
</gene>
<dbReference type="OrthoDB" id="4541633at2"/>
<sequence length="79" mass="8946">MKLVVELPATMDAHYTVVRRARAVAAARAEYEAKDIPTENFERLWAAEWAFLTSARLELGLPVIARDEMTSLERTSPEL</sequence>
<reference evidence="2" key="1">
    <citation type="journal article" date="2017" name="Med. Chem. Commun.">
        <title>Nonomuraea sp. ATCC 55076 harbours the largest actinomycete chromosome to date and the kistamicin biosynthetic gene cluster.</title>
        <authorList>
            <person name="Nazari B."/>
            <person name="Forneris C.C."/>
            <person name="Gibson M.I."/>
            <person name="Moon K."/>
            <person name="Schramma K.R."/>
            <person name="Seyedsayamdost M.R."/>
        </authorList>
    </citation>
    <scope>NUCLEOTIDE SEQUENCE [LARGE SCALE GENOMIC DNA]</scope>
    <source>
        <strain evidence="2">ATCC 55076</strain>
    </source>
</reference>
<proteinExistence type="predicted"/>
<dbReference type="EMBL" id="CP017717">
    <property type="protein sequence ID" value="AQZ64410.1"/>
    <property type="molecule type" value="Genomic_DNA"/>
</dbReference>
<dbReference type="RefSeq" id="WP_080040613.1">
    <property type="nucleotide sequence ID" value="NZ_CP017717.1"/>
</dbReference>
<accession>A0A1V0A2H4</accession>
<dbReference type="AlphaFoldDB" id="A0A1V0A2H4"/>
<evidence type="ECO:0000313" key="2">
    <source>
        <dbReference type="Proteomes" id="UP000190797"/>
    </source>
</evidence>
<evidence type="ECO:0000313" key="1">
    <source>
        <dbReference type="EMBL" id="AQZ64410.1"/>
    </source>
</evidence>